<feature type="domain" description="MAM" evidence="1">
    <location>
        <begin position="12"/>
        <end position="68"/>
    </location>
</feature>
<dbReference type="Pfam" id="PF00629">
    <property type="entry name" value="MAM"/>
    <property type="match status" value="1"/>
</dbReference>
<dbReference type="InterPro" id="IPR000998">
    <property type="entry name" value="MAM_dom"/>
</dbReference>
<name>A0AAV6VBW9_9ARAC</name>
<dbReference type="EMBL" id="JAFNEN010000123">
    <property type="protein sequence ID" value="KAG8193378.1"/>
    <property type="molecule type" value="Genomic_DNA"/>
</dbReference>
<dbReference type="AlphaFoldDB" id="A0AAV6VBW9"/>
<sequence>MSPISSAQKYGKRWGAHCLTFWYWRPGQGNGSLSVLTRNENGKESQLWLEDRDVGMFWHFAQVTVDEIEAGAGADSRQKGRQ</sequence>
<keyword evidence="3" id="KW-1185">Reference proteome</keyword>
<reference evidence="2 3" key="1">
    <citation type="journal article" date="2022" name="Nat. Ecol. Evol.">
        <title>A masculinizing supergene underlies an exaggerated male reproductive morph in a spider.</title>
        <authorList>
            <person name="Hendrickx F."/>
            <person name="De Corte Z."/>
            <person name="Sonet G."/>
            <person name="Van Belleghem S.M."/>
            <person name="Kostlbacher S."/>
            <person name="Vangestel C."/>
        </authorList>
    </citation>
    <scope>NUCLEOTIDE SEQUENCE [LARGE SCALE GENOMIC DNA]</scope>
    <source>
        <strain evidence="2">W744_W776</strain>
    </source>
</reference>
<dbReference type="GO" id="GO:0016020">
    <property type="term" value="C:membrane"/>
    <property type="evidence" value="ECO:0007669"/>
    <property type="project" value="InterPro"/>
</dbReference>
<organism evidence="2 3">
    <name type="scientific">Oedothorax gibbosus</name>
    <dbReference type="NCBI Taxonomy" id="931172"/>
    <lineage>
        <taxon>Eukaryota</taxon>
        <taxon>Metazoa</taxon>
        <taxon>Ecdysozoa</taxon>
        <taxon>Arthropoda</taxon>
        <taxon>Chelicerata</taxon>
        <taxon>Arachnida</taxon>
        <taxon>Araneae</taxon>
        <taxon>Araneomorphae</taxon>
        <taxon>Entelegynae</taxon>
        <taxon>Araneoidea</taxon>
        <taxon>Linyphiidae</taxon>
        <taxon>Erigoninae</taxon>
        <taxon>Oedothorax</taxon>
    </lineage>
</organism>
<dbReference type="Proteomes" id="UP000827092">
    <property type="component" value="Unassembled WGS sequence"/>
</dbReference>
<dbReference type="InterPro" id="IPR013320">
    <property type="entry name" value="ConA-like_dom_sf"/>
</dbReference>
<proteinExistence type="predicted"/>
<evidence type="ECO:0000313" key="3">
    <source>
        <dbReference type="Proteomes" id="UP000827092"/>
    </source>
</evidence>
<gene>
    <name evidence="2" type="ORF">JTE90_012180</name>
</gene>
<comment type="caution">
    <text evidence="2">The sequence shown here is derived from an EMBL/GenBank/DDBJ whole genome shotgun (WGS) entry which is preliminary data.</text>
</comment>
<protein>
    <recommendedName>
        <fullName evidence="1">MAM domain-containing protein</fullName>
    </recommendedName>
</protein>
<dbReference type="SUPFAM" id="SSF49899">
    <property type="entry name" value="Concanavalin A-like lectins/glucanases"/>
    <property type="match status" value="1"/>
</dbReference>
<evidence type="ECO:0000313" key="2">
    <source>
        <dbReference type="EMBL" id="KAG8193378.1"/>
    </source>
</evidence>
<evidence type="ECO:0000259" key="1">
    <source>
        <dbReference type="Pfam" id="PF00629"/>
    </source>
</evidence>
<accession>A0AAV6VBW9</accession>
<dbReference type="Gene3D" id="2.60.120.200">
    <property type="match status" value="1"/>
</dbReference>